<dbReference type="PANTHER" id="PTHR31061:SF24">
    <property type="entry name" value="LD22376P"/>
    <property type="match status" value="1"/>
</dbReference>
<keyword evidence="1" id="KW-1133">Transmembrane helix</keyword>
<feature type="transmembrane region" description="Helical" evidence="1">
    <location>
        <begin position="241"/>
        <end position="262"/>
    </location>
</feature>
<reference evidence="2" key="2">
    <citation type="journal article" date="2021" name="PeerJ">
        <title>Extensive microbial diversity within the chicken gut microbiome revealed by metagenomics and culture.</title>
        <authorList>
            <person name="Gilroy R."/>
            <person name="Ravi A."/>
            <person name="Getino M."/>
            <person name="Pursley I."/>
            <person name="Horton D.L."/>
            <person name="Alikhan N.F."/>
            <person name="Baker D."/>
            <person name="Gharbi K."/>
            <person name="Hall N."/>
            <person name="Watson M."/>
            <person name="Adriaenssens E.M."/>
            <person name="Foster-Nyarko E."/>
            <person name="Jarju S."/>
            <person name="Secka A."/>
            <person name="Antonio M."/>
            <person name="Oren A."/>
            <person name="Chaudhuri R.R."/>
            <person name="La Ragione R."/>
            <person name="Hildebrand F."/>
            <person name="Pallen M.J."/>
        </authorList>
    </citation>
    <scope>NUCLEOTIDE SEQUENCE</scope>
    <source>
        <strain evidence="2">6919</strain>
    </source>
</reference>
<feature type="transmembrane region" description="Helical" evidence="1">
    <location>
        <begin position="298"/>
        <end position="322"/>
    </location>
</feature>
<protein>
    <submittedName>
        <fullName evidence="2">DUF1624 domain-containing protein</fullName>
    </submittedName>
</protein>
<evidence type="ECO:0000256" key="1">
    <source>
        <dbReference type="SAM" id="Phobius"/>
    </source>
</evidence>
<keyword evidence="1" id="KW-0812">Transmembrane</keyword>
<feature type="transmembrane region" description="Helical" evidence="1">
    <location>
        <begin position="342"/>
        <end position="365"/>
    </location>
</feature>
<feature type="transmembrane region" description="Helical" evidence="1">
    <location>
        <begin position="385"/>
        <end position="404"/>
    </location>
</feature>
<feature type="transmembrane region" description="Helical" evidence="1">
    <location>
        <begin position="94"/>
        <end position="114"/>
    </location>
</feature>
<feature type="transmembrane region" description="Helical" evidence="1">
    <location>
        <begin position="12"/>
        <end position="31"/>
    </location>
</feature>
<name>A0A9D9NJY1_9BACT</name>
<feature type="transmembrane region" description="Helical" evidence="1">
    <location>
        <begin position="141"/>
        <end position="159"/>
    </location>
</feature>
<organism evidence="2 3">
    <name type="scientific">Candidatus Limisoma faecipullorum</name>
    <dbReference type="NCBI Taxonomy" id="2840854"/>
    <lineage>
        <taxon>Bacteria</taxon>
        <taxon>Pseudomonadati</taxon>
        <taxon>Bacteroidota</taxon>
        <taxon>Bacteroidia</taxon>
        <taxon>Bacteroidales</taxon>
        <taxon>Candidatus Limisoma</taxon>
    </lineage>
</organism>
<accession>A0A9D9NJY1</accession>
<evidence type="ECO:0000313" key="3">
    <source>
        <dbReference type="Proteomes" id="UP000823598"/>
    </source>
</evidence>
<comment type="caution">
    <text evidence="2">The sequence shown here is derived from an EMBL/GenBank/DDBJ whole genome shotgun (WGS) entry which is preliminary data.</text>
</comment>
<dbReference type="EMBL" id="JADIMC010000053">
    <property type="protein sequence ID" value="MBO8476266.1"/>
    <property type="molecule type" value="Genomic_DNA"/>
</dbReference>
<reference evidence="2" key="1">
    <citation type="submission" date="2020-10" db="EMBL/GenBank/DDBJ databases">
        <authorList>
            <person name="Gilroy R."/>
        </authorList>
    </citation>
    <scope>NUCLEOTIDE SEQUENCE</scope>
    <source>
        <strain evidence="2">6919</strain>
    </source>
</reference>
<proteinExistence type="predicted"/>
<dbReference type="Proteomes" id="UP000823598">
    <property type="component" value="Unassembled WGS sequence"/>
</dbReference>
<feature type="transmembrane region" description="Helical" evidence="1">
    <location>
        <begin position="274"/>
        <end position="292"/>
    </location>
</feature>
<evidence type="ECO:0000313" key="2">
    <source>
        <dbReference type="EMBL" id="MBO8476266.1"/>
    </source>
</evidence>
<dbReference type="PANTHER" id="PTHR31061">
    <property type="entry name" value="LD22376P"/>
    <property type="match status" value="1"/>
</dbReference>
<sequence>MTESVQIKKPKNRILALDILRGITIAGMIMVNNPGSWGHIYAPLEHASWIGLTPTDLVFPFFMFIMGISTYISLRKYDFSYSHATLIKVVRRTIVIFLIGMAIGWFSRLCYGLAGSDSSLPLWGRIVDAANSFSNMRILGVMQRLALCYCFVSIIAITVKHRWIPYIIAGILVVYGVLLLAFHGLEFSLNNIVYVVDHAVFGDAHLYKDTVSSLVGSVQSSSEFSVDIYQRQRLPIDPEGLLSTLPSIAHVLIGFCCGKMIMTVKENDKKVQNLFIIGTILTFVGFLLSYGMPISKKLWTPTFALVTCGLAASLLALLIWIIDIKGYKKWTRFFEAFGINPLFMYVLGGVLGILFNTVSVGGHSIHTWLYSKSFVPLFGDPTFASLVYALVFIGINWAIGYILYKKKIYIKI</sequence>
<dbReference type="AlphaFoldDB" id="A0A9D9NJY1"/>
<feature type="transmembrane region" description="Helical" evidence="1">
    <location>
        <begin position="57"/>
        <end position="74"/>
    </location>
</feature>
<keyword evidence="1" id="KW-0472">Membrane</keyword>
<feature type="transmembrane region" description="Helical" evidence="1">
    <location>
        <begin position="166"/>
        <end position="185"/>
    </location>
</feature>
<gene>
    <name evidence="2" type="ORF">IAB88_04670</name>
</gene>